<sequence length="59" mass="6856">MKERSSQKHSEFRILTSEFQISNIISTYTQIYTRVCFAITGLIFTKVQIVNRNDAQLGE</sequence>
<gene>
    <name evidence="1" type="ORF">MAMMFC1_01899</name>
</gene>
<dbReference type="AlphaFoldDB" id="A0A348AJI0"/>
<dbReference type="KEGG" id="mana:MAMMFC1_01899"/>
<proteinExistence type="predicted"/>
<dbReference type="EMBL" id="AP018449">
    <property type="protein sequence ID" value="BBB91228.1"/>
    <property type="molecule type" value="Genomic_DNA"/>
</dbReference>
<accession>A0A348AJI0</accession>
<reference evidence="1 2" key="1">
    <citation type="journal article" date="2018" name="Int. J. Syst. Evol. Microbiol.">
        <title>Methylomusa anaerophila gen. nov., sp. nov., an anaerobic methanol-utilizing bacterium isolated from a microbial fuel cell.</title>
        <authorList>
            <person name="Amano N."/>
            <person name="Yamamuro A."/>
            <person name="Miyahara M."/>
            <person name="Kouzuma A."/>
            <person name="Abe T."/>
            <person name="Watanabe K."/>
        </authorList>
    </citation>
    <scope>NUCLEOTIDE SEQUENCE [LARGE SCALE GENOMIC DNA]</scope>
    <source>
        <strain evidence="1 2">MMFC1</strain>
    </source>
</reference>
<evidence type="ECO:0000313" key="2">
    <source>
        <dbReference type="Proteomes" id="UP000276437"/>
    </source>
</evidence>
<organism evidence="1 2">
    <name type="scientific">Methylomusa anaerophila</name>
    <dbReference type="NCBI Taxonomy" id="1930071"/>
    <lineage>
        <taxon>Bacteria</taxon>
        <taxon>Bacillati</taxon>
        <taxon>Bacillota</taxon>
        <taxon>Negativicutes</taxon>
        <taxon>Selenomonadales</taxon>
        <taxon>Sporomusaceae</taxon>
        <taxon>Methylomusa</taxon>
    </lineage>
</organism>
<evidence type="ECO:0000313" key="1">
    <source>
        <dbReference type="EMBL" id="BBB91228.1"/>
    </source>
</evidence>
<dbReference type="Proteomes" id="UP000276437">
    <property type="component" value="Chromosome"/>
</dbReference>
<name>A0A348AJI0_9FIRM</name>
<protein>
    <submittedName>
        <fullName evidence="1">Uncharacterized protein</fullName>
    </submittedName>
</protein>
<keyword evidence="2" id="KW-1185">Reference proteome</keyword>